<evidence type="ECO:0000256" key="4">
    <source>
        <dbReference type="PIRSR" id="PIRSR607724-2"/>
    </source>
</evidence>
<comment type="similarity">
    <text evidence="1">Belongs to the poly(ADP-ribose) glycohydrolase family.</text>
</comment>
<accession>A0A564YCL8</accession>
<feature type="binding site" evidence="4">
    <location>
        <position position="373"/>
    </location>
    <ligand>
        <name>substrate</name>
    </ligand>
</feature>
<evidence type="ECO:0000256" key="2">
    <source>
        <dbReference type="ARBA" id="ARBA00012255"/>
    </source>
</evidence>
<evidence type="ECO:0000259" key="6">
    <source>
        <dbReference type="Pfam" id="PF20811"/>
    </source>
</evidence>
<keyword evidence="3" id="KW-0378">Hydrolase</keyword>
<name>A0A564YCL8_HYMDI</name>
<dbReference type="AlphaFoldDB" id="A0A564YCL8"/>
<feature type="domain" description="PARG catalytic Macro" evidence="5">
    <location>
        <begin position="295"/>
        <end position="491"/>
    </location>
</feature>
<evidence type="ECO:0000313" key="8">
    <source>
        <dbReference type="Proteomes" id="UP000321570"/>
    </source>
</evidence>
<dbReference type="EC" id="3.2.1.143" evidence="2"/>
<dbReference type="GO" id="GO:1990966">
    <property type="term" value="P:ATP generation from poly-ADP-D-ribose"/>
    <property type="evidence" value="ECO:0007669"/>
    <property type="project" value="TreeGrafter"/>
</dbReference>
<evidence type="ECO:0000313" key="7">
    <source>
        <dbReference type="EMBL" id="VUZ45015.1"/>
    </source>
</evidence>
<dbReference type="GO" id="GO:0004649">
    <property type="term" value="F:poly(ADP-ribose) glycohydrolase activity"/>
    <property type="evidence" value="ECO:0007669"/>
    <property type="project" value="UniProtKB-EC"/>
</dbReference>
<protein>
    <recommendedName>
        <fullName evidence="2">poly(ADP-ribose) glycohydrolase</fullName>
        <ecNumber evidence="2">3.2.1.143</ecNumber>
    </recommendedName>
</protein>
<proteinExistence type="inferred from homology"/>
<dbReference type="InterPro" id="IPR007724">
    <property type="entry name" value="Poly_GlycHdrlase"/>
</dbReference>
<dbReference type="GO" id="GO:0006282">
    <property type="term" value="P:regulation of DNA repair"/>
    <property type="evidence" value="ECO:0007669"/>
    <property type="project" value="InterPro"/>
</dbReference>
<reference evidence="7 8" key="1">
    <citation type="submission" date="2019-07" db="EMBL/GenBank/DDBJ databases">
        <authorList>
            <person name="Jastrzebski P J."/>
            <person name="Paukszto L."/>
            <person name="Jastrzebski P J."/>
        </authorList>
    </citation>
    <scope>NUCLEOTIDE SEQUENCE [LARGE SCALE GENOMIC DNA]</scope>
    <source>
        <strain evidence="7 8">WMS-il1</strain>
    </source>
</reference>
<feature type="binding site" evidence="4">
    <location>
        <position position="318"/>
    </location>
    <ligand>
        <name>substrate</name>
    </ligand>
</feature>
<organism evidence="7 8">
    <name type="scientific">Hymenolepis diminuta</name>
    <name type="common">Rat tapeworm</name>
    <dbReference type="NCBI Taxonomy" id="6216"/>
    <lineage>
        <taxon>Eukaryota</taxon>
        <taxon>Metazoa</taxon>
        <taxon>Spiralia</taxon>
        <taxon>Lophotrochozoa</taxon>
        <taxon>Platyhelminthes</taxon>
        <taxon>Cestoda</taxon>
        <taxon>Eucestoda</taxon>
        <taxon>Cyclophyllidea</taxon>
        <taxon>Hymenolepididae</taxon>
        <taxon>Hymenolepis</taxon>
    </lineage>
</organism>
<dbReference type="InterPro" id="IPR048362">
    <property type="entry name" value="PARG_helical"/>
</dbReference>
<dbReference type="Pfam" id="PF20811">
    <property type="entry name" value="PARG_cat_N"/>
    <property type="match status" value="1"/>
</dbReference>
<evidence type="ECO:0000259" key="5">
    <source>
        <dbReference type="Pfam" id="PF05028"/>
    </source>
</evidence>
<dbReference type="PANTHER" id="PTHR12837">
    <property type="entry name" value="POLY ADP-RIBOSE GLYCOHYDROLASE"/>
    <property type="match status" value="1"/>
</dbReference>
<dbReference type="GO" id="GO:0005634">
    <property type="term" value="C:nucleus"/>
    <property type="evidence" value="ECO:0007669"/>
    <property type="project" value="TreeGrafter"/>
</dbReference>
<feature type="binding site" evidence="4">
    <location>
        <position position="332"/>
    </location>
    <ligand>
        <name>substrate</name>
    </ligand>
</feature>
<dbReference type="Pfam" id="PF05028">
    <property type="entry name" value="PARG_cat_C"/>
    <property type="match status" value="1"/>
</dbReference>
<evidence type="ECO:0000256" key="3">
    <source>
        <dbReference type="ARBA" id="ARBA00022801"/>
    </source>
</evidence>
<keyword evidence="8" id="KW-1185">Reference proteome</keyword>
<evidence type="ECO:0000256" key="1">
    <source>
        <dbReference type="ARBA" id="ARBA00009545"/>
    </source>
</evidence>
<dbReference type="Proteomes" id="UP000321570">
    <property type="component" value="Unassembled WGS sequence"/>
</dbReference>
<dbReference type="InterPro" id="IPR046372">
    <property type="entry name" value="PARG_cat_C"/>
</dbReference>
<dbReference type="GO" id="GO:0009225">
    <property type="term" value="P:nucleotide-sugar metabolic process"/>
    <property type="evidence" value="ECO:0007669"/>
    <property type="project" value="TreeGrafter"/>
</dbReference>
<dbReference type="EMBL" id="CABIJS010000155">
    <property type="protein sequence ID" value="VUZ45015.1"/>
    <property type="molecule type" value="Genomic_DNA"/>
</dbReference>
<dbReference type="PANTHER" id="PTHR12837:SF0">
    <property type="entry name" value="POLY(ADP-RIBOSE) GLYCOHYDROLASE"/>
    <property type="match status" value="1"/>
</dbReference>
<feature type="domain" description="PARG helical" evidence="6">
    <location>
        <begin position="161"/>
        <end position="275"/>
    </location>
</feature>
<gene>
    <name evidence="7" type="ORF">WMSIL1_LOCUS5168</name>
</gene>
<dbReference type="GO" id="GO:0005975">
    <property type="term" value="P:carbohydrate metabolic process"/>
    <property type="evidence" value="ECO:0007669"/>
    <property type="project" value="InterPro"/>
</dbReference>
<dbReference type="GO" id="GO:0005737">
    <property type="term" value="C:cytoplasm"/>
    <property type="evidence" value="ECO:0007669"/>
    <property type="project" value="TreeGrafter"/>
</dbReference>
<sequence length="554" mass="62164">MCSGPNTYKRQLTLLESFGTSGKKIRDDTSMNSVTNDIFSNPHFIWKNTDVKLLEPSSHSHKSDKYTETYLSKVESGSDSSEYVDAWNASYVKMPCSPRNIYHENGQTVLRWSIIEKALSSPIDTIEDYIKAVITYNGRFTDSWNFKHLEAALHLQPSYAPLLPKIADLALKLPNLIPQPIPLLQKNQETSLTLSQYQVACLLANAFYCTFPHRNARSRDSEYANYPFINFGTFMSKGFRNTTKSTDHKVLCILHYFHRIFSTNEPPRGVVTYTRRCLDKTIPFAYSNVPIKSVAFGVSSTCLIEDAGPDTIQVNFANRFLGGGVLRGGCVQEEILCCIRPELLIGLLFFESMESNEALIIEGTERYSRYTGYGNTFKWAGDFNEALDAKNTRDEQGRWKGAVVAIDAIPFNKTEPQFDIAPIRRELNKAYAGFSDDLAPYRPLPKVVVSGNWGCGAFGGNKELKCLIQLMACAHAGKSLAYCTFSDDKFAKRALEIYEALCSSSCTIEQLWNILITLDVPRLNNRTINIFEMVMEKLSSMATSASPLPTSPST</sequence>